<dbReference type="EMBL" id="FMYQ01000011">
    <property type="protein sequence ID" value="SDC85939.1"/>
    <property type="molecule type" value="Genomic_DNA"/>
</dbReference>
<dbReference type="STRING" id="416944.SAMN05421548_11144"/>
<evidence type="ECO:0000313" key="2">
    <source>
        <dbReference type="Proteomes" id="UP000198908"/>
    </source>
</evidence>
<gene>
    <name evidence="1" type="ORF">SAMN05421548_11144</name>
</gene>
<sequence>MDPRLLAFYARELRYLRALAAEFGAGHPKIARRLGMQTGEIGDPYVERLVQSAAAVNARTQMRFDDEFPRFTQALLSCVYPNYLSPTPSVAVARFYPGGKMGDLVSGHRIARGTLAASRLPDGEKTACQFRVCHDVTLYPLVIESGKLGGIPPDVPGMDRFVPPHRRVRGALRLCIRTTGDVPIARLQGLDRLPVYLAGDAKIASHLHELIHTAAVATVTGEPGRFSEGTGTFHVVTSNAVVQEGIGPDESVLPLASRQFPGHNLVHEYFACPERFYFFTLTGLQAGLRKVRGDEAEIVILLDRPVGELPDRVDASMFALFCAPVINLFPLRTEIVPVGGSMAEVHLVAVDKAPLDFELHSLDLARGQVSEDSDVLEFHPLHQALLHNEDAHGRYFTVRREQRLATAQPRRYGTHATYVSTESFLSLVGPGGEPYDNGDDGEIHFVSVDAWVTNRDLPGLLRCDGVRDLQMRQSAPVSSIGLIRPPARPRPPFAQGLKAWQLLMQLDIDHSVFDDRYDEPNPGEGLRSFLRLYLSDDAVALRRQVESLTAATLTPVNRIIPNRQPPVARVLECGITFDESGFDGVSPYVFGLVLEHYLARHVSMHSYTATVLGSRQRGQIAQWPPRPGTRSVT</sequence>
<accession>A0A1G6Q0T8</accession>
<protein>
    <submittedName>
        <fullName evidence="1">Type VI secretion system protein ImpG</fullName>
    </submittedName>
</protein>
<name>A0A1G6Q0T8_9BURK</name>
<dbReference type="PANTHER" id="PTHR35370">
    <property type="entry name" value="CYTOPLASMIC PROTEIN-RELATED-RELATED"/>
    <property type="match status" value="1"/>
</dbReference>
<dbReference type="OrthoDB" id="9763676at2"/>
<dbReference type="RefSeq" id="WP_091997403.1">
    <property type="nucleotide sequence ID" value="NZ_FMYQ01000011.1"/>
</dbReference>
<dbReference type="Proteomes" id="UP000198908">
    <property type="component" value="Unassembled WGS sequence"/>
</dbReference>
<dbReference type="PIRSF" id="PIRSF028304">
    <property type="entry name" value="UCP028304"/>
    <property type="match status" value="1"/>
</dbReference>
<dbReference type="InterPro" id="IPR010272">
    <property type="entry name" value="T6SS_TssF"/>
</dbReference>
<evidence type="ECO:0000313" key="1">
    <source>
        <dbReference type="EMBL" id="SDC85939.1"/>
    </source>
</evidence>
<dbReference type="PANTHER" id="PTHR35370:SF1">
    <property type="entry name" value="TYPE VI SECRETION SYSTEM COMPONENT TSSF1"/>
    <property type="match status" value="1"/>
</dbReference>
<proteinExistence type="predicted"/>
<dbReference type="NCBIfam" id="TIGR03359">
    <property type="entry name" value="VI_chp_6"/>
    <property type="match status" value="1"/>
</dbReference>
<organism evidence="1 2">
    <name type="scientific">Paraburkholderia lycopersici</name>
    <dbReference type="NCBI Taxonomy" id="416944"/>
    <lineage>
        <taxon>Bacteria</taxon>
        <taxon>Pseudomonadati</taxon>
        <taxon>Pseudomonadota</taxon>
        <taxon>Betaproteobacteria</taxon>
        <taxon>Burkholderiales</taxon>
        <taxon>Burkholderiaceae</taxon>
        <taxon>Paraburkholderia</taxon>
    </lineage>
</organism>
<reference evidence="2" key="1">
    <citation type="submission" date="2016-09" db="EMBL/GenBank/DDBJ databases">
        <authorList>
            <person name="Varghese N."/>
            <person name="Submissions S."/>
        </authorList>
    </citation>
    <scope>NUCLEOTIDE SEQUENCE [LARGE SCALE GENOMIC DNA]</scope>
    <source>
        <strain evidence="2">TNe-862</strain>
    </source>
</reference>
<dbReference type="AlphaFoldDB" id="A0A1G6Q0T8"/>
<keyword evidence="2" id="KW-1185">Reference proteome</keyword>
<dbReference type="Pfam" id="PF05947">
    <property type="entry name" value="T6SS_TssF"/>
    <property type="match status" value="1"/>
</dbReference>